<dbReference type="Gene3D" id="1.20.90.10">
    <property type="entry name" value="Phospholipase A2 domain"/>
    <property type="match status" value="1"/>
</dbReference>
<dbReference type="GO" id="GO:0005198">
    <property type="term" value="F:structural molecule activity"/>
    <property type="evidence" value="ECO:0007669"/>
    <property type="project" value="InterPro"/>
</dbReference>
<evidence type="ECO:0000259" key="1">
    <source>
        <dbReference type="Pfam" id="PF08398"/>
    </source>
</evidence>
<organism evidence="2 3">
    <name type="scientific">Mycetomoellerius zeteki</name>
    <dbReference type="NCBI Taxonomy" id="64791"/>
    <lineage>
        <taxon>Eukaryota</taxon>
        <taxon>Metazoa</taxon>
        <taxon>Ecdysozoa</taxon>
        <taxon>Arthropoda</taxon>
        <taxon>Hexapoda</taxon>
        <taxon>Insecta</taxon>
        <taxon>Pterygota</taxon>
        <taxon>Neoptera</taxon>
        <taxon>Endopterygota</taxon>
        <taxon>Hymenoptera</taxon>
        <taxon>Apocrita</taxon>
        <taxon>Aculeata</taxon>
        <taxon>Formicoidea</taxon>
        <taxon>Formicidae</taxon>
        <taxon>Myrmicinae</taxon>
        <taxon>Mycetomoellerius</taxon>
    </lineage>
</organism>
<dbReference type="GO" id="GO:0004623">
    <property type="term" value="F:phospholipase A2 activity"/>
    <property type="evidence" value="ECO:0007669"/>
    <property type="project" value="InterPro"/>
</dbReference>
<dbReference type="Proteomes" id="UP000075809">
    <property type="component" value="Unassembled WGS sequence"/>
</dbReference>
<accession>A0A151WEZ9</accession>
<dbReference type="InterPro" id="IPR036444">
    <property type="entry name" value="PLipase_A2_dom_sf"/>
</dbReference>
<dbReference type="Pfam" id="PF08398">
    <property type="entry name" value="Phospholip_A2_4"/>
    <property type="match status" value="1"/>
</dbReference>
<evidence type="ECO:0000313" key="3">
    <source>
        <dbReference type="Proteomes" id="UP000075809"/>
    </source>
</evidence>
<sequence>INALPFEVYIPGYQFCGPGTRLAKRLARGNRGVNRLDLACREHDIAYSRSNNLADRILAERAREHITASDSTFGEKSAAVTVWTVMKAKTKLGMGMKRRRKTKRKRILPVTKRGGFLPILPTSGALESLICGAASIARAVSDCKAARRQVEGRGLYLAPYKRSGGGGVKKSYRRNRVIMKAVNLDNSENEGTHWVAYVKKGIDAVYFDGFGKLRPSKKLERYLGGNVTYNRRSYQTFDQSICGQLCLRFL</sequence>
<dbReference type="GO" id="GO:0006644">
    <property type="term" value="P:phospholipid metabolic process"/>
    <property type="evidence" value="ECO:0007669"/>
    <property type="project" value="InterPro"/>
</dbReference>
<dbReference type="AlphaFoldDB" id="A0A151WEZ9"/>
<dbReference type="EMBL" id="KQ983233">
    <property type="protein sequence ID" value="KYQ46392.1"/>
    <property type="molecule type" value="Genomic_DNA"/>
</dbReference>
<name>A0A151WEZ9_9HYME</name>
<protein>
    <recommendedName>
        <fullName evidence="1">Phospholipase A2-like domain-containing protein</fullName>
    </recommendedName>
</protein>
<gene>
    <name evidence="2" type="ORF">ALC60_14610</name>
</gene>
<keyword evidence="3" id="KW-1185">Reference proteome</keyword>
<proteinExistence type="predicted"/>
<dbReference type="GO" id="GO:0050482">
    <property type="term" value="P:arachidonate secretion"/>
    <property type="evidence" value="ECO:0007669"/>
    <property type="project" value="InterPro"/>
</dbReference>
<dbReference type="InterPro" id="IPR013607">
    <property type="entry name" value="Phospholipase_A2-like"/>
</dbReference>
<feature type="domain" description="Phospholipase A2-like" evidence="1">
    <location>
        <begin position="8"/>
        <end position="56"/>
    </location>
</feature>
<reference evidence="2 3" key="1">
    <citation type="submission" date="2015-09" db="EMBL/GenBank/DDBJ databases">
        <title>Trachymyrmex zeteki WGS genome.</title>
        <authorList>
            <person name="Nygaard S."/>
            <person name="Hu H."/>
            <person name="Boomsma J."/>
            <person name="Zhang G."/>
        </authorList>
    </citation>
    <scope>NUCLEOTIDE SEQUENCE [LARGE SCALE GENOMIC DNA]</scope>
    <source>
        <strain evidence="2">Tzet28-1</strain>
        <tissue evidence="2">Whole body</tissue>
    </source>
</reference>
<feature type="non-terminal residue" evidence="2">
    <location>
        <position position="1"/>
    </location>
</feature>
<evidence type="ECO:0000313" key="2">
    <source>
        <dbReference type="EMBL" id="KYQ46392.1"/>
    </source>
</evidence>